<dbReference type="EC" id="2.7.7.75" evidence="2"/>
<evidence type="ECO:0000256" key="4">
    <source>
        <dbReference type="ARBA" id="ARBA00023150"/>
    </source>
</evidence>
<name>A0A3N1UWG8_9BACT</name>
<evidence type="ECO:0000313" key="8">
    <source>
        <dbReference type="EMBL" id="ROQ92271.1"/>
    </source>
</evidence>
<dbReference type="PANTHER" id="PTHR43764">
    <property type="entry name" value="MOLYBDENUM COFACTOR BIOSYNTHESIS"/>
    <property type="match status" value="1"/>
</dbReference>
<keyword evidence="8" id="KW-0548">Nucleotidyltransferase</keyword>
<dbReference type="InterPro" id="IPR008284">
    <property type="entry name" value="MoCF_biosynth_CS"/>
</dbReference>
<evidence type="ECO:0000256" key="5">
    <source>
        <dbReference type="ARBA" id="ARBA00051131"/>
    </source>
</evidence>
<dbReference type="AlphaFoldDB" id="A0A3N1UWG8"/>
<accession>A0A3N1UWG8</accession>
<dbReference type="SMART" id="SM00852">
    <property type="entry name" value="MoCF_biosynth"/>
    <property type="match status" value="1"/>
</dbReference>
<evidence type="ECO:0000256" key="1">
    <source>
        <dbReference type="ARBA" id="ARBA00005046"/>
    </source>
</evidence>
<protein>
    <recommendedName>
        <fullName evidence="3">Molybdopterin adenylyltransferase</fullName>
        <ecNumber evidence="2">2.7.7.75</ecNumber>
    </recommendedName>
</protein>
<proteinExistence type="predicted"/>
<dbReference type="PANTHER" id="PTHR43764:SF1">
    <property type="entry name" value="MOLYBDOPTERIN MOLYBDOTRANSFERASE"/>
    <property type="match status" value="1"/>
</dbReference>
<evidence type="ECO:0000256" key="2">
    <source>
        <dbReference type="ARBA" id="ARBA00012509"/>
    </source>
</evidence>
<evidence type="ECO:0000313" key="9">
    <source>
        <dbReference type="Proteomes" id="UP000276223"/>
    </source>
</evidence>
<reference evidence="8 9" key="1">
    <citation type="submission" date="2018-11" db="EMBL/GenBank/DDBJ databases">
        <title>Genomic Encyclopedia of Type Strains, Phase IV (KMG-IV): sequencing the most valuable type-strain genomes for metagenomic binning, comparative biology and taxonomic classification.</title>
        <authorList>
            <person name="Goeker M."/>
        </authorList>
    </citation>
    <scope>NUCLEOTIDE SEQUENCE [LARGE SCALE GENOMIC DNA]</scope>
    <source>
        <strain evidence="8 9">DSM 22027</strain>
    </source>
</reference>
<dbReference type="GO" id="GO:0061598">
    <property type="term" value="F:molybdopterin adenylyltransferase activity"/>
    <property type="evidence" value="ECO:0007669"/>
    <property type="project" value="UniProtKB-EC"/>
</dbReference>
<dbReference type="InterPro" id="IPR036425">
    <property type="entry name" value="MoaB/Mog-like_dom_sf"/>
</dbReference>
<dbReference type="RefSeq" id="WP_123290435.1">
    <property type="nucleotide sequence ID" value="NZ_RJVA01000012.1"/>
</dbReference>
<comment type="caution">
    <text evidence="8">The sequence shown here is derived from an EMBL/GenBank/DDBJ whole genome shotgun (WGS) entry which is preliminary data.</text>
</comment>
<dbReference type="NCBIfam" id="TIGR00177">
    <property type="entry name" value="molyb_syn"/>
    <property type="match status" value="1"/>
</dbReference>
<dbReference type="Pfam" id="PF00994">
    <property type="entry name" value="MoCF_biosynth"/>
    <property type="match status" value="1"/>
</dbReference>
<evidence type="ECO:0000256" key="3">
    <source>
        <dbReference type="ARBA" id="ARBA00013491"/>
    </source>
</evidence>
<sequence length="166" mass="17667">MSSCRRTLAVITVSDKGSRGEREDLAGASLWERLHREGFTGMWRAVVPDEPRAIEEALREAVDRRGVALVITTGGTGVSPRDVTPDVTAAFCDRLIPGMAEAMRLESLKKTPHAMLSRAVVGIRGQSLIVNLPGSVKGCLENLEAILPALPHALAKIQGDTADCGG</sequence>
<comment type="pathway">
    <text evidence="1">Cofactor biosynthesis; molybdopterin biosynthesis.</text>
</comment>
<dbReference type="Gene3D" id="3.40.980.10">
    <property type="entry name" value="MoaB/Mog-like domain"/>
    <property type="match status" value="1"/>
</dbReference>
<feature type="domain" description="MoaB/Mog" evidence="7">
    <location>
        <begin position="9"/>
        <end position="153"/>
    </location>
</feature>
<dbReference type="PROSITE" id="PS01078">
    <property type="entry name" value="MOCF_BIOSYNTHESIS_1"/>
    <property type="match status" value="1"/>
</dbReference>
<evidence type="ECO:0000259" key="7">
    <source>
        <dbReference type="SMART" id="SM00852"/>
    </source>
</evidence>
<dbReference type="InterPro" id="IPR051920">
    <property type="entry name" value="MPT_Adenylyltrnsfr/MoaC-Rel"/>
</dbReference>
<dbReference type="CDD" id="cd00886">
    <property type="entry name" value="MogA_MoaB"/>
    <property type="match status" value="1"/>
</dbReference>
<dbReference type="UniPathway" id="UPA00344"/>
<keyword evidence="8" id="KW-0808">Transferase</keyword>
<dbReference type="GO" id="GO:0006777">
    <property type="term" value="P:Mo-molybdopterin cofactor biosynthetic process"/>
    <property type="evidence" value="ECO:0007669"/>
    <property type="project" value="UniProtKB-KW"/>
</dbReference>
<comment type="catalytic activity">
    <reaction evidence="5">
        <text>molybdopterin + ATP + H(+) = adenylyl-molybdopterin + diphosphate</text>
        <dbReference type="Rhea" id="RHEA:31331"/>
        <dbReference type="ChEBI" id="CHEBI:15378"/>
        <dbReference type="ChEBI" id="CHEBI:30616"/>
        <dbReference type="ChEBI" id="CHEBI:33019"/>
        <dbReference type="ChEBI" id="CHEBI:58698"/>
        <dbReference type="ChEBI" id="CHEBI:62727"/>
        <dbReference type="EC" id="2.7.7.75"/>
    </reaction>
</comment>
<gene>
    <name evidence="8" type="ORF">EDC27_1974</name>
</gene>
<keyword evidence="9" id="KW-1185">Reference proteome</keyword>
<evidence type="ECO:0000256" key="6">
    <source>
        <dbReference type="ARBA" id="ARBA00058212"/>
    </source>
</evidence>
<dbReference type="SUPFAM" id="SSF53218">
    <property type="entry name" value="Molybdenum cofactor biosynthesis proteins"/>
    <property type="match status" value="1"/>
</dbReference>
<organism evidence="8 9">
    <name type="scientific">Desulfosoma caldarium</name>
    <dbReference type="NCBI Taxonomy" id="610254"/>
    <lineage>
        <taxon>Bacteria</taxon>
        <taxon>Pseudomonadati</taxon>
        <taxon>Thermodesulfobacteriota</taxon>
        <taxon>Syntrophobacteria</taxon>
        <taxon>Syntrophobacterales</taxon>
        <taxon>Syntrophobacteraceae</taxon>
        <taxon>Desulfosoma</taxon>
    </lineage>
</organism>
<keyword evidence="4" id="KW-0501">Molybdenum cofactor biosynthesis</keyword>
<dbReference type="InterPro" id="IPR001453">
    <property type="entry name" value="MoaB/Mog_dom"/>
</dbReference>
<dbReference type="EMBL" id="RJVA01000012">
    <property type="protein sequence ID" value="ROQ92271.1"/>
    <property type="molecule type" value="Genomic_DNA"/>
</dbReference>
<dbReference type="Proteomes" id="UP000276223">
    <property type="component" value="Unassembled WGS sequence"/>
</dbReference>
<comment type="function">
    <text evidence="6">Catalyzes the adenylation of molybdopterin as part of the biosynthesis of the molybdenum-cofactor.</text>
</comment>
<dbReference type="OrthoDB" id="9784492at2"/>